<name>A0ABS1TEB0_9CLOT</name>
<accession>A0ABS1TEB0</accession>
<proteinExistence type="predicted"/>
<protein>
    <submittedName>
        <fullName evidence="1">Uncharacterized protein</fullName>
    </submittedName>
</protein>
<evidence type="ECO:0000313" key="2">
    <source>
        <dbReference type="Proteomes" id="UP000632377"/>
    </source>
</evidence>
<sequence>MKHKRVNFYFFGDTGSYDDYNPAYVCSKEYVAEIIYIIANNKPFSITKNEIIKSFAIDEKNFNEVIESLKLINAIEVRGDNYRITFPIFLEKDVFLMDKYLKNVGQEIGTSIMALEEALIKKVSQLTASSSFSYKRILYHIICDKIFDGFAFNFFEEKDVFCTSKIQPGNRDYIIIAYEESKNIESYSNKLLCSSNNYRSCGYIFNSFGDDNGQRKDIFRFFRMTQKSLEAATPFHELNVAYVKLIDNMNKEIAQRCGELILEINKGHINYNELSESDRNIVDFLEEMSYLSLNDKNGGVDVKVPIFYSKDNEIVNELADIILSTIYRIVEKVFENLKDQMRELTAITHSVSIKEIGNEIWHQIFGQTNEYLVKQGFVEPPQNIEGEGRYLRSLSTDY</sequence>
<keyword evidence="2" id="KW-1185">Reference proteome</keyword>
<comment type="caution">
    <text evidence="1">The sequence shown here is derived from an EMBL/GenBank/DDBJ whole genome shotgun (WGS) entry which is preliminary data.</text>
</comment>
<reference evidence="1 2" key="1">
    <citation type="submission" date="2021-01" db="EMBL/GenBank/DDBJ databases">
        <title>Genome public.</title>
        <authorList>
            <person name="Liu C."/>
            <person name="Sun Q."/>
        </authorList>
    </citation>
    <scope>NUCLEOTIDE SEQUENCE [LARGE SCALE GENOMIC DNA]</scope>
    <source>
        <strain evidence="1 2">YIM B02515</strain>
    </source>
</reference>
<dbReference type="EMBL" id="JAESWC010000015">
    <property type="protein sequence ID" value="MBL4937697.1"/>
    <property type="molecule type" value="Genomic_DNA"/>
</dbReference>
<gene>
    <name evidence="1" type="ORF">JK636_18460</name>
</gene>
<evidence type="ECO:0000313" key="1">
    <source>
        <dbReference type="EMBL" id="MBL4937697.1"/>
    </source>
</evidence>
<dbReference type="RefSeq" id="WP_202750446.1">
    <property type="nucleotide sequence ID" value="NZ_JAESWC010000015.1"/>
</dbReference>
<organism evidence="1 2">
    <name type="scientific">Clostridium rhizosphaerae</name>
    <dbReference type="NCBI Taxonomy" id="2803861"/>
    <lineage>
        <taxon>Bacteria</taxon>
        <taxon>Bacillati</taxon>
        <taxon>Bacillota</taxon>
        <taxon>Clostridia</taxon>
        <taxon>Eubacteriales</taxon>
        <taxon>Clostridiaceae</taxon>
        <taxon>Clostridium</taxon>
    </lineage>
</organism>
<dbReference type="Proteomes" id="UP000632377">
    <property type="component" value="Unassembled WGS sequence"/>
</dbReference>